<evidence type="ECO:0000313" key="2">
    <source>
        <dbReference type="EMBL" id="MFA9476913.1"/>
    </source>
</evidence>
<feature type="compositionally biased region" description="Low complexity" evidence="1">
    <location>
        <begin position="37"/>
        <end position="47"/>
    </location>
</feature>
<dbReference type="RefSeq" id="WP_425343838.1">
    <property type="nucleotide sequence ID" value="NZ_JBGUBD010000001.1"/>
</dbReference>
<protein>
    <submittedName>
        <fullName evidence="2">DUF2934 domain-containing protein</fullName>
    </submittedName>
</protein>
<sequence>MARTRTQSKSTPETKAPAKPRTAAKAKADTKADTKAKTNGNGAATTAKPRRTSKPKAAPIGHEQIAAKAYEIWESKGRPLGTDEQNWQEAEAALAPR</sequence>
<feature type="compositionally biased region" description="Basic and acidic residues" evidence="1">
    <location>
        <begin position="26"/>
        <end position="36"/>
    </location>
</feature>
<gene>
    <name evidence="2" type="ORF">ACERK3_01270</name>
</gene>
<keyword evidence="3" id="KW-1185">Reference proteome</keyword>
<dbReference type="Proteomes" id="UP001575105">
    <property type="component" value="Unassembled WGS sequence"/>
</dbReference>
<dbReference type="Pfam" id="PF11154">
    <property type="entry name" value="DUF2934"/>
    <property type="match status" value="1"/>
</dbReference>
<organism evidence="2 3">
    <name type="scientific">Natronomicrosphaera hydrolytica</name>
    <dbReference type="NCBI Taxonomy" id="3242702"/>
    <lineage>
        <taxon>Bacteria</taxon>
        <taxon>Pseudomonadati</taxon>
        <taxon>Planctomycetota</taxon>
        <taxon>Phycisphaerae</taxon>
        <taxon>Phycisphaerales</taxon>
        <taxon>Phycisphaeraceae</taxon>
        <taxon>Natronomicrosphaera</taxon>
    </lineage>
</organism>
<name>A0ABV4U218_9BACT</name>
<evidence type="ECO:0000313" key="3">
    <source>
        <dbReference type="Proteomes" id="UP001575105"/>
    </source>
</evidence>
<feature type="region of interest" description="Disordered" evidence="1">
    <location>
        <begin position="1"/>
        <end position="62"/>
    </location>
</feature>
<proteinExistence type="predicted"/>
<reference evidence="2 3" key="1">
    <citation type="submission" date="2024-08" db="EMBL/GenBank/DDBJ databases">
        <title>Whole-genome sequencing of halo(alkali)philic microorganisms from hypersaline lakes.</title>
        <authorList>
            <person name="Sorokin D.Y."/>
            <person name="Merkel A.Y."/>
            <person name="Messina E."/>
            <person name="Yakimov M."/>
        </authorList>
    </citation>
    <scope>NUCLEOTIDE SEQUENCE [LARGE SCALE GENOMIC DNA]</scope>
    <source>
        <strain evidence="2 3">AB-hyl4</strain>
    </source>
</reference>
<feature type="compositionally biased region" description="Low complexity" evidence="1">
    <location>
        <begin position="14"/>
        <end position="25"/>
    </location>
</feature>
<feature type="compositionally biased region" description="Polar residues" evidence="1">
    <location>
        <begin position="1"/>
        <end position="13"/>
    </location>
</feature>
<dbReference type="InterPro" id="IPR021327">
    <property type="entry name" value="DUF2934"/>
</dbReference>
<dbReference type="EMBL" id="JBGUBD010000001">
    <property type="protein sequence ID" value="MFA9476913.1"/>
    <property type="molecule type" value="Genomic_DNA"/>
</dbReference>
<evidence type="ECO:0000256" key="1">
    <source>
        <dbReference type="SAM" id="MobiDB-lite"/>
    </source>
</evidence>
<accession>A0ABV4U218</accession>
<feature type="region of interest" description="Disordered" evidence="1">
    <location>
        <begin position="77"/>
        <end position="97"/>
    </location>
</feature>
<comment type="caution">
    <text evidence="2">The sequence shown here is derived from an EMBL/GenBank/DDBJ whole genome shotgun (WGS) entry which is preliminary data.</text>
</comment>